<keyword evidence="5 6" id="KW-0472">Membrane</keyword>
<comment type="subcellular location">
    <subcellularLocation>
        <location evidence="1">Cell membrane</location>
        <topology evidence="1">Multi-pass membrane protein</topology>
    </subcellularLocation>
</comment>
<sequence length="383" mass="42201">MSSPLDYPGYRRFLINNALTSAVYPWSEMTVMWLFYQNLHSLLLFSLVASSRVIVRIVGSPIAGWLGDRYDRGKILFVTKSTFPFILTTLALLMAFHQYLIGIAVVFIRAFISEISALTGSVSIVTLVPREMMSRAIFINRMIKEPSTLVTTLTWPLMFNLLGPYLLLVSATTLAVALPFVYGLKVSGGKKNVSLLTGLRIFASKQEVRGAILGIVVDQMAFAFLLYYTPLMVTLEGGSEIFYSLANAAFALGAVLGSYLVTKIKSSAIADIINLAVKVSLFPPLLFHNPWSLVYSMFAITFADMHLEIVWFRSLRTGATDDYLSSVIGLDDTLTNLGRTGALEIFPFLLSDGLYTAVGLGLILIGVEGIIHLTHKSMLEFDS</sequence>
<dbReference type="OrthoDB" id="117970at2157"/>
<feature type="transmembrane region" description="Helical" evidence="6">
    <location>
        <begin position="101"/>
        <end position="129"/>
    </location>
</feature>
<evidence type="ECO:0000256" key="6">
    <source>
        <dbReference type="SAM" id="Phobius"/>
    </source>
</evidence>
<evidence type="ECO:0000256" key="3">
    <source>
        <dbReference type="ARBA" id="ARBA00022692"/>
    </source>
</evidence>
<dbReference type="Pfam" id="PF07690">
    <property type="entry name" value="MFS_1"/>
    <property type="match status" value="1"/>
</dbReference>
<protein>
    <recommendedName>
        <fullName evidence="9">MFS transporter</fullName>
    </recommendedName>
</protein>
<dbReference type="PANTHER" id="PTHR23513">
    <property type="entry name" value="INTEGRAL MEMBRANE EFFLUX PROTEIN-RELATED"/>
    <property type="match status" value="1"/>
</dbReference>
<dbReference type="InterPro" id="IPR036259">
    <property type="entry name" value="MFS_trans_sf"/>
</dbReference>
<dbReference type="AlphaFoldDB" id="A0A2U9IRI1"/>
<dbReference type="RefSeq" id="WP_054837288.1">
    <property type="nucleotide sequence ID" value="NZ_BBBA01000038.1"/>
</dbReference>
<keyword evidence="4 6" id="KW-1133">Transmembrane helix</keyword>
<feature type="transmembrane region" description="Helical" evidence="6">
    <location>
        <begin position="210"/>
        <end position="229"/>
    </location>
</feature>
<dbReference type="KEGG" id="mhk:DFR87_01725"/>
<feature type="transmembrane region" description="Helical" evidence="6">
    <location>
        <begin position="75"/>
        <end position="95"/>
    </location>
</feature>
<feature type="transmembrane region" description="Helical" evidence="6">
    <location>
        <begin position="165"/>
        <end position="184"/>
    </location>
</feature>
<dbReference type="Gene3D" id="1.20.1250.20">
    <property type="entry name" value="MFS general substrate transporter like domains"/>
    <property type="match status" value="1"/>
</dbReference>
<evidence type="ECO:0000256" key="2">
    <source>
        <dbReference type="ARBA" id="ARBA00022475"/>
    </source>
</evidence>
<dbReference type="SUPFAM" id="SSF103473">
    <property type="entry name" value="MFS general substrate transporter"/>
    <property type="match status" value="1"/>
</dbReference>
<gene>
    <name evidence="7" type="ORF">DFR87_01725</name>
</gene>
<dbReference type="PANTHER" id="PTHR23513:SF6">
    <property type="entry name" value="MAJOR FACILITATOR SUPERFAMILY ASSOCIATED DOMAIN-CONTAINING PROTEIN"/>
    <property type="match status" value="1"/>
</dbReference>
<evidence type="ECO:0000256" key="4">
    <source>
        <dbReference type="ARBA" id="ARBA00022989"/>
    </source>
</evidence>
<feature type="transmembrane region" description="Helical" evidence="6">
    <location>
        <begin position="241"/>
        <end position="261"/>
    </location>
</feature>
<dbReference type="Proteomes" id="UP000247586">
    <property type="component" value="Chromosome"/>
</dbReference>
<dbReference type="GeneID" id="36834021"/>
<feature type="transmembrane region" description="Helical" evidence="6">
    <location>
        <begin position="353"/>
        <end position="373"/>
    </location>
</feature>
<dbReference type="InterPro" id="IPR011701">
    <property type="entry name" value="MFS"/>
</dbReference>
<dbReference type="GO" id="GO:0022857">
    <property type="term" value="F:transmembrane transporter activity"/>
    <property type="evidence" value="ECO:0007669"/>
    <property type="project" value="InterPro"/>
</dbReference>
<keyword evidence="2" id="KW-1003">Cell membrane</keyword>
<keyword evidence="3 6" id="KW-0812">Transmembrane</keyword>
<name>A0A2U9IRI1_9CREN</name>
<organism evidence="7 8">
    <name type="scientific">Metallosphaera hakonensis JCM 8857 = DSM 7519</name>
    <dbReference type="NCBI Taxonomy" id="1293036"/>
    <lineage>
        <taxon>Archaea</taxon>
        <taxon>Thermoproteota</taxon>
        <taxon>Thermoprotei</taxon>
        <taxon>Sulfolobales</taxon>
        <taxon>Sulfolobaceae</taxon>
        <taxon>Metallosphaera</taxon>
    </lineage>
</organism>
<evidence type="ECO:0008006" key="9">
    <source>
        <dbReference type="Google" id="ProtNLM"/>
    </source>
</evidence>
<accession>A0A2U9IRI1</accession>
<reference evidence="7" key="1">
    <citation type="submission" date="2018-05" db="EMBL/GenBank/DDBJ databases">
        <title>Complete Genome Sequences of Extremely Thermoacidophilic, Metal-Mobilizing Type-Strain Members of the Archaeal Family Sulfolobaceae: Acidianus brierleyi DSM-1651T, Acidianus sulfidivorans DSM-18786T, Metallosphaera hakonensis DSM-7519T, and Metallosphaera prunae DSM-10039T.</title>
        <authorList>
            <person name="Counts J.A."/>
            <person name="Kelly R.M."/>
        </authorList>
    </citation>
    <scope>NUCLEOTIDE SEQUENCE [LARGE SCALE GENOMIC DNA]</scope>
    <source>
        <strain evidence="7">HO1-1</strain>
    </source>
</reference>
<dbReference type="EMBL" id="CP029287">
    <property type="protein sequence ID" value="AWR98632.1"/>
    <property type="molecule type" value="Genomic_DNA"/>
</dbReference>
<evidence type="ECO:0000256" key="1">
    <source>
        <dbReference type="ARBA" id="ARBA00004651"/>
    </source>
</evidence>
<keyword evidence="8" id="KW-1185">Reference proteome</keyword>
<evidence type="ECO:0000313" key="7">
    <source>
        <dbReference type="EMBL" id="AWR98632.1"/>
    </source>
</evidence>
<proteinExistence type="predicted"/>
<evidence type="ECO:0000256" key="5">
    <source>
        <dbReference type="ARBA" id="ARBA00023136"/>
    </source>
</evidence>
<evidence type="ECO:0000313" key="8">
    <source>
        <dbReference type="Proteomes" id="UP000247586"/>
    </source>
</evidence>
<dbReference type="GO" id="GO:0005886">
    <property type="term" value="C:plasma membrane"/>
    <property type="evidence" value="ECO:0007669"/>
    <property type="project" value="UniProtKB-SubCell"/>
</dbReference>